<dbReference type="EMBL" id="FOQH01000007">
    <property type="protein sequence ID" value="SFI49750.1"/>
    <property type="molecule type" value="Genomic_DNA"/>
</dbReference>
<dbReference type="Proteomes" id="UP000199377">
    <property type="component" value="Unassembled WGS sequence"/>
</dbReference>
<dbReference type="Pfam" id="PF13417">
    <property type="entry name" value="GST_N_3"/>
    <property type="match status" value="1"/>
</dbReference>
<dbReference type="SFLD" id="SFLDS00019">
    <property type="entry name" value="Glutathione_Transferase_(cytos"/>
    <property type="match status" value="1"/>
</dbReference>
<dbReference type="PROSITE" id="PS50404">
    <property type="entry name" value="GST_NTER"/>
    <property type="match status" value="1"/>
</dbReference>
<reference evidence="2 3" key="1">
    <citation type="submission" date="2016-10" db="EMBL/GenBank/DDBJ databases">
        <authorList>
            <person name="de Groot N.N."/>
        </authorList>
    </citation>
    <scope>NUCLEOTIDE SEQUENCE [LARGE SCALE GENOMIC DNA]</scope>
    <source>
        <strain evidence="2 3">CGMCC 1.11030</strain>
    </source>
</reference>
<dbReference type="Pfam" id="PF13410">
    <property type="entry name" value="GST_C_2"/>
    <property type="match status" value="1"/>
</dbReference>
<dbReference type="PANTHER" id="PTHR44051:SF8">
    <property type="entry name" value="GLUTATHIONE S-TRANSFERASE GSTA"/>
    <property type="match status" value="1"/>
</dbReference>
<proteinExistence type="predicted"/>
<dbReference type="AlphaFoldDB" id="A0A1I3IPF0"/>
<dbReference type="CDD" id="cd00570">
    <property type="entry name" value="GST_N_family"/>
    <property type="match status" value="1"/>
</dbReference>
<gene>
    <name evidence="2" type="ORF">SAMN05216258_107159</name>
</gene>
<dbReference type="SFLD" id="SFLDG00358">
    <property type="entry name" value="Main_(cytGST)"/>
    <property type="match status" value="1"/>
</dbReference>
<organism evidence="2 3">
    <name type="scientific">Albimonas pacifica</name>
    <dbReference type="NCBI Taxonomy" id="1114924"/>
    <lineage>
        <taxon>Bacteria</taxon>
        <taxon>Pseudomonadati</taxon>
        <taxon>Pseudomonadota</taxon>
        <taxon>Alphaproteobacteria</taxon>
        <taxon>Rhodobacterales</taxon>
        <taxon>Paracoccaceae</taxon>
        <taxon>Albimonas</taxon>
    </lineage>
</organism>
<keyword evidence="2" id="KW-0808">Transferase</keyword>
<protein>
    <submittedName>
        <fullName evidence="2">Glutathione S-transferase</fullName>
    </submittedName>
</protein>
<evidence type="ECO:0000313" key="3">
    <source>
        <dbReference type="Proteomes" id="UP000199377"/>
    </source>
</evidence>
<dbReference type="GO" id="GO:0016740">
    <property type="term" value="F:transferase activity"/>
    <property type="evidence" value="ECO:0007669"/>
    <property type="project" value="UniProtKB-KW"/>
</dbReference>
<dbReference type="SUPFAM" id="SSF52833">
    <property type="entry name" value="Thioredoxin-like"/>
    <property type="match status" value="1"/>
</dbReference>
<dbReference type="PANTHER" id="PTHR44051">
    <property type="entry name" value="GLUTATHIONE S-TRANSFERASE-RELATED"/>
    <property type="match status" value="1"/>
</dbReference>
<name>A0A1I3IPF0_9RHOB</name>
<dbReference type="STRING" id="1114924.SAMN05216258_107159"/>
<dbReference type="SUPFAM" id="SSF47616">
    <property type="entry name" value="GST C-terminal domain-like"/>
    <property type="match status" value="1"/>
</dbReference>
<dbReference type="InterPro" id="IPR004045">
    <property type="entry name" value="Glutathione_S-Trfase_N"/>
</dbReference>
<evidence type="ECO:0000259" key="1">
    <source>
        <dbReference type="PROSITE" id="PS50404"/>
    </source>
</evidence>
<dbReference type="Gene3D" id="1.20.1050.10">
    <property type="match status" value="1"/>
</dbReference>
<dbReference type="Gene3D" id="3.40.30.10">
    <property type="entry name" value="Glutaredoxin"/>
    <property type="match status" value="1"/>
</dbReference>
<sequence>MSLILYGRMLSPFVRRVAIWCRLQNRAYESRPLMVNGPDFEELKKINPLGRVPVLIAEDGEMMIETGAITDWLDDTAPEALRLVPATGPARREVLQGVAYANSAVEKGVSLVYDKNRRPAELHWAEWIARLEGQISAALAVLEAKAPAEGWLGGNRPNAADVAFVIAHDFILAVHPHLIEGKFPRLAAMAAMAADVEAFKATAPAA</sequence>
<evidence type="ECO:0000313" key="2">
    <source>
        <dbReference type="EMBL" id="SFI49750.1"/>
    </source>
</evidence>
<dbReference type="InterPro" id="IPR036282">
    <property type="entry name" value="Glutathione-S-Trfase_C_sf"/>
</dbReference>
<dbReference type="InterPro" id="IPR040079">
    <property type="entry name" value="Glutathione_S-Trfase"/>
</dbReference>
<accession>A0A1I3IPF0</accession>
<feature type="domain" description="GST N-terminal" evidence="1">
    <location>
        <begin position="1"/>
        <end position="81"/>
    </location>
</feature>
<dbReference type="InterPro" id="IPR036249">
    <property type="entry name" value="Thioredoxin-like_sf"/>
</dbReference>
<dbReference type="RefSeq" id="WP_177236289.1">
    <property type="nucleotide sequence ID" value="NZ_FOQH01000007.1"/>
</dbReference>
<keyword evidence="3" id="KW-1185">Reference proteome</keyword>